<comment type="caution">
    <text evidence="3">The sequence shown here is derived from an EMBL/GenBank/DDBJ whole genome shotgun (WGS) entry which is preliminary data.</text>
</comment>
<keyword evidence="4" id="KW-1185">Reference proteome</keyword>
<protein>
    <submittedName>
        <fullName evidence="3">Uncharacterized protein</fullName>
    </submittedName>
</protein>
<gene>
    <name evidence="2" type="ORF">D9611_013712</name>
    <name evidence="3" type="ORF">D9611_013714</name>
</gene>
<dbReference type="EMBL" id="JAACJK010000168">
    <property type="protein sequence ID" value="KAF5320649.1"/>
    <property type="molecule type" value="Genomic_DNA"/>
</dbReference>
<dbReference type="AlphaFoldDB" id="A0A8H5BCE0"/>
<sequence length="62" mass="6467">MVTSEGEGTTTTTDSVTGGITTAYGSSLGDSERDVALVATPSSRFPFAELVNAARRCIERLL</sequence>
<evidence type="ECO:0000256" key="1">
    <source>
        <dbReference type="SAM" id="MobiDB-lite"/>
    </source>
</evidence>
<evidence type="ECO:0000313" key="3">
    <source>
        <dbReference type="EMBL" id="KAF5320649.1"/>
    </source>
</evidence>
<feature type="region of interest" description="Disordered" evidence="1">
    <location>
        <begin position="1"/>
        <end position="27"/>
    </location>
</feature>
<organism evidence="3 4">
    <name type="scientific">Ephemerocybe angulata</name>
    <dbReference type="NCBI Taxonomy" id="980116"/>
    <lineage>
        <taxon>Eukaryota</taxon>
        <taxon>Fungi</taxon>
        <taxon>Dikarya</taxon>
        <taxon>Basidiomycota</taxon>
        <taxon>Agaricomycotina</taxon>
        <taxon>Agaricomycetes</taxon>
        <taxon>Agaricomycetidae</taxon>
        <taxon>Agaricales</taxon>
        <taxon>Agaricineae</taxon>
        <taxon>Psathyrellaceae</taxon>
        <taxon>Ephemerocybe</taxon>
    </lineage>
</organism>
<reference evidence="3 4" key="1">
    <citation type="journal article" date="2020" name="ISME J.">
        <title>Uncovering the hidden diversity of litter-decomposition mechanisms in mushroom-forming fungi.</title>
        <authorList>
            <person name="Floudas D."/>
            <person name="Bentzer J."/>
            <person name="Ahren D."/>
            <person name="Johansson T."/>
            <person name="Persson P."/>
            <person name="Tunlid A."/>
        </authorList>
    </citation>
    <scope>NUCLEOTIDE SEQUENCE [LARGE SCALE GENOMIC DNA]</scope>
    <source>
        <strain evidence="3 4">CBS 175.51</strain>
    </source>
</reference>
<name>A0A8H5BCE0_9AGAR</name>
<proteinExistence type="predicted"/>
<accession>A0A8H5BCE0</accession>
<dbReference type="EMBL" id="JAACJK010000168">
    <property type="protein sequence ID" value="KAF5320602.1"/>
    <property type="molecule type" value="Genomic_DNA"/>
</dbReference>
<dbReference type="Proteomes" id="UP000541558">
    <property type="component" value="Unassembled WGS sequence"/>
</dbReference>
<evidence type="ECO:0000313" key="2">
    <source>
        <dbReference type="EMBL" id="KAF5320602.1"/>
    </source>
</evidence>
<feature type="compositionally biased region" description="Low complexity" evidence="1">
    <location>
        <begin position="1"/>
        <end position="22"/>
    </location>
</feature>
<evidence type="ECO:0000313" key="4">
    <source>
        <dbReference type="Proteomes" id="UP000541558"/>
    </source>
</evidence>